<evidence type="ECO:0000313" key="3">
    <source>
        <dbReference type="Proteomes" id="UP000178606"/>
    </source>
</evidence>
<feature type="chain" id="PRO_5009523625" description="PorV/PorQ family protein" evidence="1">
    <location>
        <begin position="25"/>
        <end position="322"/>
    </location>
</feature>
<dbReference type="Gene3D" id="2.40.160.60">
    <property type="entry name" value="Outer membrane protein transport protein (OMPP1/FadL/TodX)"/>
    <property type="match status" value="2"/>
</dbReference>
<name>A0A1F6CZE4_HANXR</name>
<dbReference type="NCBIfam" id="NF033709">
    <property type="entry name" value="PorV_fam"/>
    <property type="match status" value="1"/>
</dbReference>
<dbReference type="Proteomes" id="UP000178606">
    <property type="component" value="Unassembled WGS sequence"/>
</dbReference>
<protein>
    <recommendedName>
        <fullName evidence="4">PorV/PorQ family protein</fullName>
    </recommendedName>
</protein>
<organism evidence="2 3">
    <name type="scientific">Handelsmanbacteria sp. (strain RIFCSPLOWO2_12_FULL_64_10)</name>
    <dbReference type="NCBI Taxonomy" id="1817868"/>
    <lineage>
        <taxon>Bacteria</taxon>
        <taxon>Candidatus Handelsmaniibacteriota</taxon>
    </lineage>
</organism>
<dbReference type="AlphaFoldDB" id="A0A1F6CZE4"/>
<comment type="caution">
    <text evidence="2">The sequence shown here is derived from an EMBL/GenBank/DDBJ whole genome shotgun (WGS) entry which is preliminary data.</text>
</comment>
<reference evidence="2 3" key="1">
    <citation type="journal article" date="2016" name="Nat. Commun.">
        <title>Thousands of microbial genomes shed light on interconnected biogeochemical processes in an aquifer system.</title>
        <authorList>
            <person name="Anantharaman K."/>
            <person name="Brown C.T."/>
            <person name="Hug L.A."/>
            <person name="Sharon I."/>
            <person name="Castelle C.J."/>
            <person name="Probst A.J."/>
            <person name="Thomas B.C."/>
            <person name="Singh A."/>
            <person name="Wilkins M.J."/>
            <person name="Karaoz U."/>
            <person name="Brodie E.L."/>
            <person name="Williams K.H."/>
            <person name="Hubbard S.S."/>
            <person name="Banfield J.F."/>
        </authorList>
    </citation>
    <scope>NUCLEOTIDE SEQUENCE [LARGE SCALE GENOMIC DNA]</scope>
    <source>
        <strain evidence="3">RIFCSPLOWO2_12_FULL_64_10</strain>
    </source>
</reference>
<sequence length="322" mass="35402">MKRITIAALALTFGIGLWASRAEAKVDYGDLLEYPAMKGQSAYTFLKIVTSPRAAGMGNAFTAVLGDVDAIFYNPGGLGFIKGGQYTFSYTRWLVNAKLYTGAVAYRMGGNVWGISVVSARPEAYEETTSLQPLGTGRTVQLGDLAIGLAFARQMTDRVSWGVQARRIQEDLFLKTSSTWNVDMGISAYTGYKSLRVAATLRNLGKEVTVETRPFSPPIYFNFGLSGELFGKRSDPSYLTLSLETLFATDYGQRWHLGGEYWIANALALRGGYRFNYDVEDYSLGLGLKHKIKDKDIRVDVSYSNGGKSFDAPLRFSLGGSF</sequence>
<feature type="signal peptide" evidence="1">
    <location>
        <begin position="1"/>
        <end position="24"/>
    </location>
</feature>
<accession>A0A1F6CZE4</accession>
<evidence type="ECO:0008006" key="4">
    <source>
        <dbReference type="Google" id="ProtNLM"/>
    </source>
</evidence>
<evidence type="ECO:0000313" key="2">
    <source>
        <dbReference type="EMBL" id="OGG54544.1"/>
    </source>
</evidence>
<keyword evidence="1" id="KW-0732">Signal</keyword>
<gene>
    <name evidence="2" type="ORF">A3F84_19285</name>
</gene>
<dbReference type="SUPFAM" id="SSF56935">
    <property type="entry name" value="Porins"/>
    <property type="match status" value="1"/>
</dbReference>
<dbReference type="EMBL" id="MFKF01000101">
    <property type="protein sequence ID" value="OGG54544.1"/>
    <property type="molecule type" value="Genomic_DNA"/>
</dbReference>
<evidence type="ECO:0000256" key="1">
    <source>
        <dbReference type="SAM" id="SignalP"/>
    </source>
</evidence>
<proteinExistence type="predicted"/>